<evidence type="ECO:0000256" key="10">
    <source>
        <dbReference type="HAMAP-Rule" id="MF_01209"/>
    </source>
</evidence>
<dbReference type="PRINTS" id="PR00096">
    <property type="entry name" value="GATASE"/>
</dbReference>
<evidence type="ECO:0000256" key="7">
    <source>
        <dbReference type="ARBA" id="ARBA00022962"/>
    </source>
</evidence>
<accession>A0ABU0JF74</accession>
<dbReference type="Gene3D" id="3.40.50.880">
    <property type="match status" value="1"/>
</dbReference>
<dbReference type="RefSeq" id="WP_307280474.1">
    <property type="nucleotide sequence ID" value="NZ_JAUSVX010000014.1"/>
</dbReference>
<feature type="domain" description="Carbamoyl-phosphate synthase small subunit N-terminal" evidence="11">
    <location>
        <begin position="27"/>
        <end position="161"/>
    </location>
</feature>
<evidence type="ECO:0000313" key="13">
    <source>
        <dbReference type="Proteomes" id="UP001242480"/>
    </source>
</evidence>
<feature type="binding site" evidence="10">
    <location>
        <position position="339"/>
    </location>
    <ligand>
        <name>L-glutamine</name>
        <dbReference type="ChEBI" id="CHEBI:58359"/>
    </ligand>
</feature>
<dbReference type="PANTHER" id="PTHR43418">
    <property type="entry name" value="MULTIFUNCTIONAL TRYPTOPHAN BIOSYNTHESIS PROTEIN-RELATED"/>
    <property type="match status" value="1"/>
</dbReference>
<feature type="active site" description="Nucleophile" evidence="10">
    <location>
        <position position="297"/>
    </location>
</feature>
<comment type="pathway">
    <text evidence="1 10">Amino-acid biosynthesis; L-arginine biosynthesis; carbamoyl phosphate from bicarbonate: step 1/1.</text>
</comment>
<keyword evidence="8 10" id="KW-0665">Pyrimidine biosynthesis</keyword>
<dbReference type="SUPFAM" id="SSF52317">
    <property type="entry name" value="Class I glutamine amidotransferase-like"/>
    <property type="match status" value="1"/>
</dbReference>
<dbReference type="InterPro" id="IPR006274">
    <property type="entry name" value="CarbamoylP_synth_ssu"/>
</dbReference>
<dbReference type="SUPFAM" id="SSF52021">
    <property type="entry name" value="Carbamoyl phosphate synthetase, small subunit N-terminal domain"/>
    <property type="match status" value="1"/>
</dbReference>
<feature type="active site" evidence="10">
    <location>
        <position position="383"/>
    </location>
</feature>
<dbReference type="PRINTS" id="PR00097">
    <property type="entry name" value="ANTSNTHASEII"/>
</dbReference>
<evidence type="ECO:0000256" key="6">
    <source>
        <dbReference type="ARBA" id="ARBA00022840"/>
    </source>
</evidence>
<feature type="binding site" evidence="10">
    <location>
        <position position="341"/>
    </location>
    <ligand>
        <name>L-glutamine</name>
        <dbReference type="ChEBI" id="CHEBI:58359"/>
    </ligand>
</feature>
<dbReference type="GO" id="GO:0004088">
    <property type="term" value="F:carbamoyl-phosphate synthase (glutamine-hydrolyzing) activity"/>
    <property type="evidence" value="ECO:0007669"/>
    <property type="project" value="UniProtKB-EC"/>
</dbReference>
<organism evidence="12 13">
    <name type="scientific">Labrys wisconsinensis</name>
    <dbReference type="NCBI Taxonomy" id="425677"/>
    <lineage>
        <taxon>Bacteria</taxon>
        <taxon>Pseudomonadati</taxon>
        <taxon>Pseudomonadota</taxon>
        <taxon>Alphaproteobacteria</taxon>
        <taxon>Hyphomicrobiales</taxon>
        <taxon>Xanthobacteraceae</taxon>
        <taxon>Labrys</taxon>
    </lineage>
</organism>
<evidence type="ECO:0000256" key="9">
    <source>
        <dbReference type="ARBA" id="ARBA00048816"/>
    </source>
</evidence>
<dbReference type="EC" id="6.3.5.5" evidence="10"/>
<evidence type="ECO:0000256" key="8">
    <source>
        <dbReference type="ARBA" id="ARBA00022975"/>
    </source>
</evidence>
<dbReference type="Pfam" id="PF00988">
    <property type="entry name" value="CPSase_sm_chain"/>
    <property type="match status" value="1"/>
</dbReference>
<evidence type="ECO:0000256" key="5">
    <source>
        <dbReference type="ARBA" id="ARBA00022741"/>
    </source>
</evidence>
<reference evidence="12 13" key="1">
    <citation type="submission" date="2023-07" db="EMBL/GenBank/DDBJ databases">
        <title>Genomic Encyclopedia of Type Strains, Phase IV (KMG-IV): sequencing the most valuable type-strain genomes for metagenomic binning, comparative biology and taxonomic classification.</title>
        <authorList>
            <person name="Goeker M."/>
        </authorList>
    </citation>
    <scope>NUCLEOTIDE SEQUENCE [LARGE SCALE GENOMIC DNA]</scope>
    <source>
        <strain evidence="12 13">DSM 19619</strain>
    </source>
</reference>
<dbReference type="PROSITE" id="PS51273">
    <property type="entry name" value="GATASE_TYPE_1"/>
    <property type="match status" value="1"/>
</dbReference>
<keyword evidence="7 10" id="KW-0315">Glutamine amidotransferase</keyword>
<dbReference type="Gene3D" id="3.50.30.20">
    <property type="entry name" value="Carbamoyl-phosphate synthase small subunit, N-terminal domain"/>
    <property type="match status" value="1"/>
</dbReference>
<comment type="similarity">
    <text evidence="2 10">Belongs to the CarA family.</text>
</comment>
<dbReference type="InterPro" id="IPR050472">
    <property type="entry name" value="Anth_synth/Amidotransfase"/>
</dbReference>
<dbReference type="PRINTS" id="PR00099">
    <property type="entry name" value="CPSGATASE"/>
</dbReference>
<feature type="binding site" evidence="10">
    <location>
        <position position="298"/>
    </location>
    <ligand>
        <name>L-glutamine</name>
        <dbReference type="ChEBI" id="CHEBI:58359"/>
    </ligand>
</feature>
<keyword evidence="13" id="KW-1185">Reference proteome</keyword>
<feature type="active site" evidence="10">
    <location>
        <position position="381"/>
    </location>
</feature>
<comment type="catalytic activity">
    <reaction evidence="9 10">
        <text>hydrogencarbonate + L-glutamine + 2 ATP + H2O = carbamoyl phosphate + L-glutamate + 2 ADP + phosphate + 2 H(+)</text>
        <dbReference type="Rhea" id="RHEA:18633"/>
        <dbReference type="ChEBI" id="CHEBI:15377"/>
        <dbReference type="ChEBI" id="CHEBI:15378"/>
        <dbReference type="ChEBI" id="CHEBI:17544"/>
        <dbReference type="ChEBI" id="CHEBI:29985"/>
        <dbReference type="ChEBI" id="CHEBI:30616"/>
        <dbReference type="ChEBI" id="CHEBI:43474"/>
        <dbReference type="ChEBI" id="CHEBI:58228"/>
        <dbReference type="ChEBI" id="CHEBI:58359"/>
        <dbReference type="ChEBI" id="CHEBI:456216"/>
        <dbReference type="EC" id="6.3.5.5"/>
    </reaction>
</comment>
<dbReference type="EMBL" id="JAUSVX010000014">
    <property type="protein sequence ID" value="MDQ0472924.1"/>
    <property type="molecule type" value="Genomic_DNA"/>
</dbReference>
<evidence type="ECO:0000256" key="1">
    <source>
        <dbReference type="ARBA" id="ARBA00005077"/>
    </source>
</evidence>
<dbReference type="SMART" id="SM01097">
    <property type="entry name" value="CPSase_sm_chain"/>
    <property type="match status" value="1"/>
</dbReference>
<dbReference type="NCBIfam" id="NF009475">
    <property type="entry name" value="PRK12838.1"/>
    <property type="match status" value="1"/>
</dbReference>
<name>A0ABU0JF74_9HYPH</name>
<comment type="function">
    <text evidence="10">Small subunit of the glutamine-dependent carbamoyl phosphate synthetase (CPSase). CPSase catalyzes the formation of carbamoyl phosphate from the ammonia moiety of glutamine, carbonate, and phosphate donated by ATP, constituting the first step of 2 biosynthetic pathways, one leading to arginine and/or urea and the other to pyrimidine nucleotides. The small subunit (glutamine amidotransferase) binds and cleaves glutamine to supply the large subunit with the substrate ammonia.</text>
</comment>
<keyword evidence="10" id="KW-0028">Amino-acid biosynthesis</keyword>
<evidence type="ECO:0000256" key="3">
    <source>
        <dbReference type="ARBA" id="ARBA00022571"/>
    </source>
</evidence>
<comment type="subunit">
    <text evidence="10">Composed of two chains; the small (or glutamine) chain promotes the hydrolysis of glutamine to ammonia, which is used by the large (or ammonia) chain to synthesize carbamoyl phosphate. Tetramer of heterodimers (alpha,beta)4.</text>
</comment>
<feature type="region of interest" description="CPSase" evidence="10">
    <location>
        <begin position="1"/>
        <end position="211"/>
    </location>
</feature>
<dbReference type="NCBIfam" id="TIGR01368">
    <property type="entry name" value="CPSaseIIsmall"/>
    <property type="match status" value="1"/>
</dbReference>
<dbReference type="InterPro" id="IPR002474">
    <property type="entry name" value="CarbamoylP_synth_ssu_N"/>
</dbReference>
<evidence type="ECO:0000256" key="4">
    <source>
        <dbReference type="ARBA" id="ARBA00022598"/>
    </source>
</evidence>
<dbReference type="InterPro" id="IPR029062">
    <property type="entry name" value="Class_I_gatase-like"/>
</dbReference>
<keyword evidence="5 10" id="KW-0547">Nucleotide-binding</keyword>
<comment type="catalytic activity">
    <reaction evidence="10">
        <text>L-glutamine + H2O = L-glutamate + NH4(+)</text>
        <dbReference type="Rhea" id="RHEA:15889"/>
        <dbReference type="ChEBI" id="CHEBI:15377"/>
        <dbReference type="ChEBI" id="CHEBI:28938"/>
        <dbReference type="ChEBI" id="CHEBI:29985"/>
        <dbReference type="ChEBI" id="CHEBI:58359"/>
    </reaction>
</comment>
<sequence length="411" mass="43191">MTGTQVAAPTQASSPAAPAEAWIEPVATALLVLADGTVLEGRGFGAVAEAAGEVCFNTAMTGYEEILTDPSYAGQIVTFTFPHIGNVGVNDEDIETVNMAASSGVRGVVVHADVTDPANYRASRHFDAWLQARGIPGVAGIDTRALTALIRDKGMPNAVIAHAPDGVFDVEALKRRAQALPSMAGLDLVPPVTSAQRFDWDETVWQWQAGYGRQGAPGRRVVAIDYGVKRNILRLLANAGCAVTVVPATTSAAAILALQPDGVFLSNGPGDPAATGEYAVPVIRELLDRKVPVFGICLGHQMLGLAIGATTAKMKQGHHGANHPVKDLTTGKVEIVSMNHGFAVDRASLPAEAVETHVSLFDGSNCGLALRDRPAFSVQHHPEASPGPRDSHYLFDRFVTMMDAQRAGKAA</sequence>
<feature type="binding site" evidence="10">
    <location>
        <position position="268"/>
    </location>
    <ligand>
        <name>L-glutamine</name>
        <dbReference type="ChEBI" id="CHEBI:58359"/>
    </ligand>
</feature>
<keyword evidence="3 10" id="KW-0055">Arginine biosynthesis</keyword>
<dbReference type="InterPro" id="IPR036480">
    <property type="entry name" value="CarbP_synth_ssu_N_sf"/>
</dbReference>
<feature type="binding site" evidence="10">
    <location>
        <position position="71"/>
    </location>
    <ligand>
        <name>L-glutamine</name>
        <dbReference type="ChEBI" id="CHEBI:58359"/>
    </ligand>
</feature>
<keyword evidence="4 10" id="KW-0436">Ligase</keyword>
<comment type="caution">
    <text evidence="12">The sequence shown here is derived from an EMBL/GenBank/DDBJ whole genome shotgun (WGS) entry which is preliminary data.</text>
</comment>
<comment type="pathway">
    <text evidence="10">Pyrimidine metabolism; UMP biosynthesis via de novo pathway; (S)-dihydroorotate from bicarbonate: step 1/3.</text>
</comment>
<dbReference type="InterPro" id="IPR017926">
    <property type="entry name" value="GATASE"/>
</dbReference>
<dbReference type="Pfam" id="PF00117">
    <property type="entry name" value="GATase"/>
    <property type="match status" value="1"/>
</dbReference>
<proteinExistence type="inferred from homology"/>
<feature type="binding site" evidence="10">
    <location>
        <position position="342"/>
    </location>
    <ligand>
        <name>L-glutamine</name>
        <dbReference type="ChEBI" id="CHEBI:58359"/>
    </ligand>
</feature>
<protein>
    <recommendedName>
        <fullName evidence="10">Carbamoyl phosphate synthase small chain</fullName>
        <ecNumber evidence="10">6.3.5.5</ecNumber>
    </recommendedName>
    <alternativeName>
        <fullName evidence="10">Carbamoyl phosphate synthetase glutamine chain</fullName>
    </alternativeName>
</protein>
<evidence type="ECO:0000259" key="11">
    <source>
        <dbReference type="SMART" id="SM01097"/>
    </source>
</evidence>
<feature type="binding site" evidence="10">
    <location>
        <position position="301"/>
    </location>
    <ligand>
        <name>L-glutamine</name>
        <dbReference type="ChEBI" id="CHEBI:58359"/>
    </ligand>
</feature>
<dbReference type="PANTHER" id="PTHR43418:SF7">
    <property type="entry name" value="CARBAMOYL-PHOSPHATE SYNTHASE SMALL CHAIN"/>
    <property type="match status" value="1"/>
</dbReference>
<evidence type="ECO:0000256" key="2">
    <source>
        <dbReference type="ARBA" id="ARBA00007800"/>
    </source>
</evidence>
<keyword evidence="6 10" id="KW-0067">ATP-binding</keyword>
<evidence type="ECO:0000313" key="12">
    <source>
        <dbReference type="EMBL" id="MDQ0472924.1"/>
    </source>
</evidence>
<dbReference type="Proteomes" id="UP001242480">
    <property type="component" value="Unassembled WGS sequence"/>
</dbReference>
<dbReference type="InterPro" id="IPR035686">
    <property type="entry name" value="CPSase_GATase1"/>
</dbReference>
<gene>
    <name evidence="10" type="primary">carA</name>
    <name evidence="12" type="ORF">QO011_005957</name>
</gene>
<dbReference type="HAMAP" id="MF_01209">
    <property type="entry name" value="CPSase_S_chain"/>
    <property type="match status" value="1"/>
</dbReference>
<dbReference type="CDD" id="cd01744">
    <property type="entry name" value="GATase1_CPSase"/>
    <property type="match status" value="1"/>
</dbReference>
<feature type="binding site" evidence="10">
    <location>
        <position position="270"/>
    </location>
    <ligand>
        <name>L-glutamine</name>
        <dbReference type="ChEBI" id="CHEBI:58359"/>
    </ligand>
</feature>